<keyword evidence="1" id="KW-1133">Transmembrane helix</keyword>
<evidence type="ECO:0000313" key="3">
    <source>
        <dbReference type="Proteomes" id="UP001059576"/>
    </source>
</evidence>
<dbReference type="EMBL" id="CP101808">
    <property type="protein sequence ID" value="UUD36781.1"/>
    <property type="molecule type" value="Genomic_DNA"/>
</dbReference>
<evidence type="ECO:0000256" key="1">
    <source>
        <dbReference type="SAM" id="Phobius"/>
    </source>
</evidence>
<feature type="transmembrane region" description="Helical" evidence="1">
    <location>
        <begin position="128"/>
        <end position="150"/>
    </location>
</feature>
<dbReference type="RefSeq" id="WP_129723100.1">
    <property type="nucleotide sequence ID" value="NZ_CP101808.1"/>
</dbReference>
<reference evidence="2" key="1">
    <citation type="submission" date="2022-07" db="EMBL/GenBank/DDBJ databases">
        <title>Complete genome of Mycoplasma equigenitalium type strain T37.</title>
        <authorList>
            <person name="Spergser J."/>
        </authorList>
    </citation>
    <scope>NUCLEOTIDE SEQUENCE</scope>
    <source>
        <strain evidence="2">T37</strain>
    </source>
</reference>
<protein>
    <submittedName>
        <fullName evidence="2">Uncharacterized protein</fullName>
    </submittedName>
</protein>
<feature type="transmembrane region" description="Helical" evidence="1">
    <location>
        <begin position="46"/>
        <end position="67"/>
    </location>
</feature>
<keyword evidence="1" id="KW-0812">Transmembrane</keyword>
<proteinExistence type="predicted"/>
<accession>A0ABY5J0K0</accession>
<gene>
    <name evidence="2" type="ORF">NPA09_02690</name>
</gene>
<dbReference type="Proteomes" id="UP001059576">
    <property type="component" value="Chromosome"/>
</dbReference>
<keyword evidence="1" id="KW-0472">Membrane</keyword>
<feature type="transmembrane region" description="Helical" evidence="1">
    <location>
        <begin position="162"/>
        <end position="180"/>
    </location>
</feature>
<keyword evidence="3" id="KW-1185">Reference proteome</keyword>
<name>A0ABY5J0K0_9BACT</name>
<sequence length="227" mass="25943">MQEKKNEFEIEQAAILESKKWDDKISIYEKEDLKLDKKYKNLTIRLGILFIILTTIIFGIMLFVYWLSINYSLKHPTKGIEDGFFGFKFKSKWIKGGFSFLTYTKGEHSDAYYSLMNSQERDGYDLGLILRIVYVISSVVGVLTCVGLIIVLRNNYDKKSSIAIYVACGVFALVLLLILFNGIFLSDLSKVKNAVIKLRLFPLLVIIITYKVPPLLVSAMILVKKGK</sequence>
<organism evidence="2 3">
    <name type="scientific">Mycoplasmopsis equigenitalium</name>
    <dbReference type="NCBI Taxonomy" id="114883"/>
    <lineage>
        <taxon>Bacteria</taxon>
        <taxon>Bacillati</taxon>
        <taxon>Mycoplasmatota</taxon>
        <taxon>Mycoplasmoidales</taxon>
        <taxon>Metamycoplasmataceae</taxon>
        <taxon>Mycoplasmopsis</taxon>
    </lineage>
</organism>
<evidence type="ECO:0000313" key="2">
    <source>
        <dbReference type="EMBL" id="UUD36781.1"/>
    </source>
</evidence>
<feature type="transmembrane region" description="Helical" evidence="1">
    <location>
        <begin position="200"/>
        <end position="223"/>
    </location>
</feature>